<dbReference type="InterPro" id="IPR037151">
    <property type="entry name" value="AlkB-like_sf"/>
</dbReference>
<dbReference type="GO" id="GO:0008198">
    <property type="term" value="F:ferrous iron binding"/>
    <property type="evidence" value="ECO:0007669"/>
    <property type="project" value="TreeGrafter"/>
</dbReference>
<proteinExistence type="predicted"/>
<keyword evidence="3" id="KW-0223">Dioxygenase</keyword>
<protein>
    <submittedName>
        <fullName evidence="3">Alkylated DNA repair dioxygenase AlkB</fullName>
    </submittedName>
</protein>
<dbReference type="PANTHER" id="PTHR31573">
    <property type="entry name" value="ALPHA-KETOGLUTARATE-DEPENDENT DIOXYGENASE ALKB HOMOLOG 2"/>
    <property type="match status" value="1"/>
</dbReference>
<dbReference type="Gene3D" id="2.60.120.590">
    <property type="entry name" value="Alpha-ketoglutarate-dependent dioxygenase AlkB-like"/>
    <property type="match status" value="1"/>
</dbReference>
<dbReference type="Pfam" id="PF13532">
    <property type="entry name" value="2OG-FeII_Oxy_2"/>
    <property type="match status" value="1"/>
</dbReference>
<feature type="binding site" evidence="1">
    <location>
        <begin position="80"/>
        <end position="82"/>
    </location>
    <ligand>
        <name>substrate</name>
    </ligand>
</feature>
<dbReference type="PANTHER" id="PTHR31573:SF1">
    <property type="entry name" value="DNA OXIDATIVE DEMETHYLASE ALKBH2"/>
    <property type="match status" value="1"/>
</dbReference>
<dbReference type="AlphaFoldDB" id="A0A1M5YHF6"/>
<feature type="binding site" evidence="1">
    <location>
        <position position="199"/>
    </location>
    <ligand>
        <name>2-oxoglutarate</name>
        <dbReference type="ChEBI" id="CHEBI:16810"/>
    </ligand>
</feature>
<feature type="domain" description="Fe2OG dioxygenase" evidence="2">
    <location>
        <begin position="110"/>
        <end position="202"/>
    </location>
</feature>
<keyword evidence="4" id="KW-1185">Reference proteome</keyword>
<evidence type="ECO:0000313" key="3">
    <source>
        <dbReference type="EMBL" id="SHI11455.1"/>
    </source>
</evidence>
<dbReference type="Proteomes" id="UP000184268">
    <property type="component" value="Unassembled WGS sequence"/>
</dbReference>
<feature type="binding site" evidence="1">
    <location>
        <position position="119"/>
    </location>
    <ligand>
        <name>2-oxoglutarate</name>
        <dbReference type="ChEBI" id="CHEBI:16810"/>
    </ligand>
</feature>
<dbReference type="GO" id="GO:0006307">
    <property type="term" value="P:DNA alkylation repair"/>
    <property type="evidence" value="ECO:0007669"/>
    <property type="project" value="TreeGrafter"/>
</dbReference>
<feature type="binding site" evidence="1">
    <location>
        <position position="181"/>
    </location>
    <ligand>
        <name>2-oxoglutarate</name>
        <dbReference type="ChEBI" id="CHEBI:16810"/>
    </ligand>
</feature>
<evidence type="ECO:0000313" key="4">
    <source>
        <dbReference type="Proteomes" id="UP000184268"/>
    </source>
</evidence>
<dbReference type="SUPFAM" id="SSF51197">
    <property type="entry name" value="Clavaminate synthase-like"/>
    <property type="match status" value="1"/>
</dbReference>
<organism evidence="3 4">
    <name type="scientific">Ferrimonas marina</name>
    <dbReference type="NCBI Taxonomy" id="299255"/>
    <lineage>
        <taxon>Bacteria</taxon>
        <taxon>Pseudomonadati</taxon>
        <taxon>Pseudomonadota</taxon>
        <taxon>Gammaproteobacteria</taxon>
        <taxon>Alteromonadales</taxon>
        <taxon>Ferrimonadaceae</taxon>
        <taxon>Ferrimonas</taxon>
    </lineage>
</organism>
<evidence type="ECO:0000259" key="2">
    <source>
        <dbReference type="PROSITE" id="PS51471"/>
    </source>
</evidence>
<feature type="binding site" evidence="1">
    <location>
        <position position="132"/>
    </location>
    <ligand>
        <name>substrate</name>
    </ligand>
</feature>
<accession>A0A1M5YHF6</accession>
<feature type="binding site" evidence="1">
    <location>
        <position position="197"/>
    </location>
    <ligand>
        <name>2-oxoglutarate</name>
        <dbReference type="ChEBI" id="CHEBI:16810"/>
    </ligand>
</feature>
<feature type="binding site" evidence="1">
    <location>
        <position position="117"/>
    </location>
    <ligand>
        <name>2-oxoglutarate</name>
        <dbReference type="ChEBI" id="CHEBI:16810"/>
    </ligand>
</feature>
<name>A0A1M5YHF6_9GAMM</name>
<sequence>MEKQRHSDFAAPVSPARDILDHSGRRLARYWPSWLAPQAQARLWDQLQALPWQQPQVKLFGQAHPIPRRQCYLARPGCHYRYSGLLLAPQPFPAALEPILTRLNALGQWGFNAALVNHYRDGRDRMGWHRDDEPELGPKPDLAILSLGQERVLRLRWQVGPSEGVALAPGSLLWLEPGVWHGLNPSARASQARISLTFRRVIPGFHPDREQGITGAD</sequence>
<dbReference type="OrthoDB" id="190276at2"/>
<gene>
    <name evidence="3" type="ORF">SAMN02745129_4254</name>
</gene>
<dbReference type="InterPro" id="IPR032852">
    <property type="entry name" value="ALKBH2"/>
</dbReference>
<dbReference type="EMBL" id="FQXG01000007">
    <property type="protein sequence ID" value="SHI11455.1"/>
    <property type="molecule type" value="Genomic_DNA"/>
</dbReference>
<dbReference type="GO" id="GO:0051747">
    <property type="term" value="F:cytosine C-5 DNA demethylase activity"/>
    <property type="evidence" value="ECO:0007669"/>
    <property type="project" value="TreeGrafter"/>
</dbReference>
<dbReference type="PROSITE" id="PS51471">
    <property type="entry name" value="FE2OG_OXY"/>
    <property type="match status" value="1"/>
</dbReference>
<evidence type="ECO:0000256" key="1">
    <source>
        <dbReference type="PIRSR" id="PIRSR632852-1"/>
    </source>
</evidence>
<dbReference type="InterPro" id="IPR005123">
    <property type="entry name" value="Oxoglu/Fe-dep_dioxygenase_dom"/>
</dbReference>
<dbReference type="GO" id="GO:0035516">
    <property type="term" value="F:broad specificity oxidative DNA demethylase activity"/>
    <property type="evidence" value="ECO:0007669"/>
    <property type="project" value="TreeGrafter"/>
</dbReference>
<dbReference type="InterPro" id="IPR027450">
    <property type="entry name" value="AlkB-like"/>
</dbReference>
<feature type="binding site" evidence="1">
    <location>
        <position position="129"/>
    </location>
    <ligand>
        <name>2-oxoglutarate</name>
        <dbReference type="ChEBI" id="CHEBI:16810"/>
    </ligand>
</feature>
<keyword evidence="3" id="KW-0560">Oxidoreductase</keyword>
<dbReference type="STRING" id="299255.SAMN02745129_4254"/>
<dbReference type="RefSeq" id="WP_067660446.1">
    <property type="nucleotide sequence ID" value="NZ_FQXG01000007.1"/>
</dbReference>
<reference evidence="3 4" key="1">
    <citation type="submission" date="2016-11" db="EMBL/GenBank/DDBJ databases">
        <authorList>
            <person name="Jaros S."/>
            <person name="Januszkiewicz K."/>
            <person name="Wedrychowicz H."/>
        </authorList>
    </citation>
    <scope>NUCLEOTIDE SEQUENCE [LARGE SCALE GENOMIC DNA]</scope>
    <source>
        <strain evidence="3 4">DSM 16917</strain>
    </source>
</reference>
<feature type="binding site" evidence="1">
    <location>
        <position position="193"/>
    </location>
    <ligand>
        <name>2-oxoglutarate</name>
        <dbReference type="ChEBI" id="CHEBI:16810"/>
    </ligand>
</feature>